<evidence type="ECO:0000313" key="2">
    <source>
        <dbReference type="EMBL" id="AHE99940.1"/>
    </source>
</evidence>
<dbReference type="STRING" id="713585.THITH_04470"/>
<dbReference type="HOGENOM" id="CLU_210504_0_0_6"/>
<accession>W0DSU5</accession>
<sequence>MRLLIGGMALAFAGLTLLLAQATRALDPSLALSLLAFAATFGGMLVGIAGVIRGFRGHR</sequence>
<gene>
    <name evidence="2" type="ORF">THITH_04470</name>
</gene>
<dbReference type="AlphaFoldDB" id="W0DSU5"/>
<dbReference type="EMBL" id="CP007029">
    <property type="protein sequence ID" value="AHE99940.1"/>
    <property type="molecule type" value="Genomic_DNA"/>
</dbReference>
<evidence type="ECO:0000313" key="3">
    <source>
        <dbReference type="Proteomes" id="UP000005289"/>
    </source>
</evidence>
<keyword evidence="1" id="KW-0812">Transmembrane</keyword>
<name>W0DSU5_9GAMM</name>
<dbReference type="KEGG" id="tti:THITH_04470"/>
<organism evidence="2 3">
    <name type="scientific">Thioalkalivibrio paradoxus ARh 1</name>
    <dbReference type="NCBI Taxonomy" id="713585"/>
    <lineage>
        <taxon>Bacteria</taxon>
        <taxon>Pseudomonadati</taxon>
        <taxon>Pseudomonadota</taxon>
        <taxon>Gammaproteobacteria</taxon>
        <taxon>Chromatiales</taxon>
        <taxon>Ectothiorhodospiraceae</taxon>
        <taxon>Thioalkalivibrio</taxon>
    </lineage>
</organism>
<reference evidence="2 3" key="1">
    <citation type="submission" date="2013-12" db="EMBL/GenBank/DDBJ databases">
        <authorList>
            <consortium name="DOE Joint Genome Institute"/>
            <person name="Muyzer G."/>
            <person name="Huntemann M."/>
            <person name="Han J."/>
            <person name="Chen A."/>
            <person name="Kyrpides N."/>
            <person name="Mavromatis K."/>
            <person name="Markowitz V."/>
            <person name="Palaniappan K."/>
            <person name="Ivanova N."/>
            <person name="Schaumberg A."/>
            <person name="Pati A."/>
            <person name="Liolios K."/>
            <person name="Nordberg H.P."/>
            <person name="Cantor M.N."/>
            <person name="Hua S.X."/>
            <person name="Woyke T."/>
        </authorList>
    </citation>
    <scope>NUCLEOTIDE SEQUENCE [LARGE SCALE GENOMIC DNA]</scope>
    <source>
        <strain evidence="2 3">ARh 1</strain>
    </source>
</reference>
<protein>
    <submittedName>
        <fullName evidence="2">Uncharacterized protein</fullName>
    </submittedName>
</protein>
<keyword evidence="1" id="KW-0472">Membrane</keyword>
<proteinExistence type="predicted"/>
<keyword evidence="3" id="KW-1185">Reference proteome</keyword>
<dbReference type="RefSeq" id="WP_006749074.1">
    <property type="nucleotide sequence ID" value="NZ_CP007029.1"/>
</dbReference>
<dbReference type="Proteomes" id="UP000005289">
    <property type="component" value="Chromosome"/>
</dbReference>
<keyword evidence="1" id="KW-1133">Transmembrane helix</keyword>
<feature type="transmembrane region" description="Helical" evidence="1">
    <location>
        <begin position="30"/>
        <end position="52"/>
    </location>
</feature>
<evidence type="ECO:0000256" key="1">
    <source>
        <dbReference type="SAM" id="Phobius"/>
    </source>
</evidence>